<reference evidence="2 3" key="1">
    <citation type="submission" date="2020-01" db="EMBL/GenBank/DDBJ databases">
        <title>Leptobacterium flavescens.</title>
        <authorList>
            <person name="Wang G."/>
        </authorList>
    </citation>
    <scope>NUCLEOTIDE SEQUENCE [LARGE SCALE GENOMIC DNA]</scope>
    <source>
        <strain evidence="2 3">KCTC 22160</strain>
    </source>
</reference>
<protein>
    <recommendedName>
        <fullName evidence="4">Phage abortive infection protein</fullName>
    </recommendedName>
</protein>
<comment type="caution">
    <text evidence="2">The sequence shown here is derived from an EMBL/GenBank/DDBJ whole genome shotgun (WGS) entry which is preliminary data.</text>
</comment>
<keyword evidence="1" id="KW-0472">Membrane</keyword>
<evidence type="ECO:0000313" key="3">
    <source>
        <dbReference type="Proteomes" id="UP000468581"/>
    </source>
</evidence>
<feature type="transmembrane region" description="Helical" evidence="1">
    <location>
        <begin position="12"/>
        <end position="30"/>
    </location>
</feature>
<evidence type="ECO:0008006" key="4">
    <source>
        <dbReference type="Google" id="ProtNLM"/>
    </source>
</evidence>
<dbReference type="RefSeq" id="WP_163606540.1">
    <property type="nucleotide sequence ID" value="NZ_JAABOO010000002.1"/>
</dbReference>
<keyword evidence="1" id="KW-1133">Transmembrane helix</keyword>
<keyword evidence="1" id="KW-0812">Transmembrane</keyword>
<dbReference type="AlphaFoldDB" id="A0A6P0URL4"/>
<dbReference type="EMBL" id="JAABOO010000002">
    <property type="protein sequence ID" value="NER13503.1"/>
    <property type="molecule type" value="Genomic_DNA"/>
</dbReference>
<organism evidence="2 3">
    <name type="scientific">Leptobacterium flavescens</name>
    <dbReference type="NCBI Taxonomy" id="472055"/>
    <lineage>
        <taxon>Bacteria</taxon>
        <taxon>Pseudomonadati</taxon>
        <taxon>Bacteroidota</taxon>
        <taxon>Flavobacteriia</taxon>
        <taxon>Flavobacteriales</taxon>
        <taxon>Flavobacteriaceae</taxon>
        <taxon>Leptobacterium</taxon>
    </lineage>
</organism>
<accession>A0A6P0URL4</accession>
<gene>
    <name evidence="2" type="ORF">GWK08_08650</name>
</gene>
<dbReference type="Proteomes" id="UP000468581">
    <property type="component" value="Unassembled WGS sequence"/>
</dbReference>
<feature type="transmembrane region" description="Helical" evidence="1">
    <location>
        <begin position="50"/>
        <end position="70"/>
    </location>
</feature>
<proteinExistence type="predicted"/>
<name>A0A6P0URL4_9FLAO</name>
<sequence>MEKFKDFITKNLYIIIAIYFILVLILPYIFTRQGISRVDFTTTGQIGDTIGGITAPFLNFLTIILIYITVREQKKTNKLMSNTNTIEFSNIIFETVVSSYKNDMERLTSSVENLHDAASRIGDHVNILNESLEQVREMPDDSLDKLIVLRTFNEDLFTLRPNIFQLAISINSNYNDFRGLRYLRKKLDDDFKNDELKEEILNYYQFVFTELFDSRAYFNARFVNTLDKYKDILNFIEVHSDNFFQNDERMNLDLPMFKDCLTKLSKIDKSLKYFKPV</sequence>
<evidence type="ECO:0000256" key="1">
    <source>
        <dbReference type="SAM" id="Phobius"/>
    </source>
</evidence>
<evidence type="ECO:0000313" key="2">
    <source>
        <dbReference type="EMBL" id="NER13503.1"/>
    </source>
</evidence>
<keyword evidence="3" id="KW-1185">Reference proteome</keyword>